<evidence type="ECO:0000313" key="1">
    <source>
        <dbReference type="Proteomes" id="UP000035680"/>
    </source>
</evidence>
<evidence type="ECO:0000313" key="2">
    <source>
        <dbReference type="WBParaSite" id="SVE_2027600.1"/>
    </source>
</evidence>
<protein>
    <submittedName>
        <fullName evidence="2">Carrier domain-containing protein</fullName>
    </submittedName>
</protein>
<reference evidence="1" key="1">
    <citation type="submission" date="2014-07" db="EMBL/GenBank/DDBJ databases">
        <authorList>
            <person name="Martin A.A"/>
            <person name="De Silva N."/>
        </authorList>
    </citation>
    <scope>NUCLEOTIDE SEQUENCE</scope>
</reference>
<dbReference type="AlphaFoldDB" id="A0A0K0G693"/>
<dbReference type="WBParaSite" id="SVE_2027600.1">
    <property type="protein sequence ID" value="SVE_2027600.1"/>
    <property type="gene ID" value="SVE_2027600"/>
</dbReference>
<name>A0A0K0G693_STRVS</name>
<accession>A0A0K0G693</accession>
<sequence>MNQLENVRSSLNFIIKRSTLIVEFFEKHKKIQNNWKSEVICTVSADDRIFTNLGLSSITAVKIALFQSVIVEDFSMRRLFLINTTLNP</sequence>
<keyword evidence="1" id="KW-1185">Reference proteome</keyword>
<organism evidence="1 2">
    <name type="scientific">Strongyloides venezuelensis</name>
    <name type="common">Threadworm</name>
    <dbReference type="NCBI Taxonomy" id="75913"/>
    <lineage>
        <taxon>Eukaryota</taxon>
        <taxon>Metazoa</taxon>
        <taxon>Ecdysozoa</taxon>
        <taxon>Nematoda</taxon>
        <taxon>Chromadorea</taxon>
        <taxon>Rhabditida</taxon>
        <taxon>Tylenchina</taxon>
        <taxon>Panagrolaimomorpha</taxon>
        <taxon>Strongyloidoidea</taxon>
        <taxon>Strongyloididae</taxon>
        <taxon>Strongyloides</taxon>
    </lineage>
</organism>
<reference evidence="2" key="2">
    <citation type="submission" date="2015-08" db="UniProtKB">
        <authorList>
            <consortium name="WormBaseParasite"/>
        </authorList>
    </citation>
    <scope>IDENTIFICATION</scope>
</reference>
<proteinExistence type="predicted"/>
<dbReference type="Proteomes" id="UP000035680">
    <property type="component" value="Unassembled WGS sequence"/>
</dbReference>